<name>A0ABT1RWN3_9FIRM</name>
<dbReference type="Proteomes" id="UP001524473">
    <property type="component" value="Unassembled WGS sequence"/>
</dbReference>
<dbReference type="Pfam" id="PF00270">
    <property type="entry name" value="DEAD"/>
    <property type="match status" value="1"/>
</dbReference>
<accession>A0ABT1RWN3</accession>
<dbReference type="InterPro" id="IPR027417">
    <property type="entry name" value="P-loop_NTPase"/>
</dbReference>
<evidence type="ECO:0000313" key="5">
    <source>
        <dbReference type="EMBL" id="MCQ4839081.1"/>
    </source>
</evidence>
<dbReference type="InterPro" id="IPR014001">
    <property type="entry name" value="Helicase_ATP-bd"/>
</dbReference>
<dbReference type="Gene3D" id="3.40.50.300">
    <property type="entry name" value="P-loop containing nucleotide triphosphate hydrolases"/>
    <property type="match status" value="2"/>
</dbReference>
<dbReference type="PROSITE" id="PS51194">
    <property type="entry name" value="HELICASE_CTER"/>
    <property type="match status" value="1"/>
</dbReference>
<evidence type="ECO:0000256" key="2">
    <source>
        <dbReference type="ARBA" id="ARBA00022840"/>
    </source>
</evidence>
<dbReference type="InterPro" id="IPR052511">
    <property type="entry name" value="ATP-dep_Helicase"/>
</dbReference>
<dbReference type="SUPFAM" id="SSF52540">
    <property type="entry name" value="P-loop containing nucleoside triphosphate hydrolases"/>
    <property type="match status" value="1"/>
</dbReference>
<gene>
    <name evidence="5" type="ORF">NE695_04015</name>
</gene>
<dbReference type="GO" id="GO:0004386">
    <property type="term" value="F:helicase activity"/>
    <property type="evidence" value="ECO:0007669"/>
    <property type="project" value="UniProtKB-KW"/>
</dbReference>
<feature type="domain" description="Helicase ATP-binding" evidence="3">
    <location>
        <begin position="33"/>
        <end position="212"/>
    </location>
</feature>
<dbReference type="CDD" id="cd17922">
    <property type="entry name" value="DEXHc_LHR-like"/>
    <property type="match status" value="1"/>
</dbReference>
<evidence type="ECO:0000313" key="6">
    <source>
        <dbReference type="Proteomes" id="UP001524473"/>
    </source>
</evidence>
<dbReference type="Pfam" id="PF00271">
    <property type="entry name" value="Helicase_C"/>
    <property type="match status" value="1"/>
</dbReference>
<dbReference type="PANTHER" id="PTHR47962">
    <property type="entry name" value="ATP-DEPENDENT HELICASE LHR-RELATED-RELATED"/>
    <property type="match status" value="1"/>
</dbReference>
<proteinExistence type="predicted"/>
<dbReference type="SMART" id="SM00490">
    <property type="entry name" value="HELICc"/>
    <property type="match status" value="1"/>
</dbReference>
<feature type="domain" description="Helicase C-terminal" evidence="4">
    <location>
        <begin position="249"/>
        <end position="416"/>
    </location>
</feature>
<organism evidence="5 6">
    <name type="scientific">Neglectibacter timonensis</name>
    <dbReference type="NCBI Taxonomy" id="1776382"/>
    <lineage>
        <taxon>Bacteria</taxon>
        <taxon>Bacillati</taxon>
        <taxon>Bacillota</taxon>
        <taxon>Clostridia</taxon>
        <taxon>Eubacteriales</taxon>
        <taxon>Oscillospiraceae</taxon>
        <taxon>Neglectibacter</taxon>
    </lineage>
</organism>
<dbReference type="PROSITE" id="PS51192">
    <property type="entry name" value="HELICASE_ATP_BIND_1"/>
    <property type="match status" value="1"/>
</dbReference>
<dbReference type="InterPro" id="IPR011545">
    <property type="entry name" value="DEAD/DEAH_box_helicase_dom"/>
</dbReference>
<evidence type="ECO:0000259" key="4">
    <source>
        <dbReference type="PROSITE" id="PS51194"/>
    </source>
</evidence>
<dbReference type="SMART" id="SM00487">
    <property type="entry name" value="DEXDc"/>
    <property type="match status" value="1"/>
</dbReference>
<dbReference type="EMBL" id="JANFZH010000006">
    <property type="protein sequence ID" value="MCQ4839081.1"/>
    <property type="molecule type" value="Genomic_DNA"/>
</dbReference>
<keyword evidence="6" id="KW-1185">Reference proteome</keyword>
<protein>
    <submittedName>
        <fullName evidence="5">DEAD/DEAH box helicase</fullName>
    </submittedName>
</protein>
<keyword evidence="5" id="KW-0347">Helicase</keyword>
<comment type="caution">
    <text evidence="5">The sequence shown here is derived from an EMBL/GenBank/DDBJ whole genome shotgun (WGS) entry which is preliminary data.</text>
</comment>
<evidence type="ECO:0000259" key="3">
    <source>
        <dbReference type="PROSITE" id="PS51192"/>
    </source>
</evidence>
<keyword evidence="5" id="KW-0378">Hydrolase</keyword>
<sequence length="727" mass="82836">MTDVFSRLAPYIQDYIYANRWTELRDIQTAACQVIFETDDNLLLSSGTASGKTEAAFLPVLTELYRKPSRSVGVLYISPLKALINDQFKRLDQLLLESGLPVCKWHGDASAAEKERLLKHPDGILQITPESLESLLIRKKGSCYELFRDLRYIIIDEVHYFMRDVRGIQVLCLLERLQRLTGTIPRRIGLSATLGDLEAAKTWLNCGTIRTCSAPSGEAGRQKIRLLVQRFERKGTADNGALDPGDQEHFEYLYRMTLDKKTILFTNSREETEFVLANLRQIALKRRTPDIYRVHHGNISAVLREQTEDEMKTGEEKIVTGATVTLELGIDIGSLDQVVQVGTPATVSSFAQRLGRCGRRGQVPQILFTLMDDVHAAATDTLGPINWAFLRIIAIIELYTKQRWVEPLVPSKYPYSLLYHQTMSTLLSSGELPAKRLAESVLNLQCFRWISQEDYLLLLRHLLEIGHLQRMEDGGLIIGREGEKVVNDYRFLSVFLVPEYYLVKDENRAIGTVDKIYPPETRFSLAGRTWETVEVNEKSKVIFVKPVSGISTVDWNVNFTADLHTVLVQKLRSILLSDDSYPYLSDSCRERLTEIRNLARNSGILTKLVTQLSENKYAVFPWIGTRELFTLHFLLLQRGIKSKILWRTCVYLEVTFSGHVRDAAELIQEAIQDVLAATESLSELPLPDKVQIEHKYNEFIPPVLLRKEFVEDFLDLDGLKKGLILEN</sequence>
<keyword evidence="2" id="KW-0067">ATP-binding</keyword>
<dbReference type="InterPro" id="IPR001650">
    <property type="entry name" value="Helicase_C-like"/>
</dbReference>
<evidence type="ECO:0000256" key="1">
    <source>
        <dbReference type="ARBA" id="ARBA00022741"/>
    </source>
</evidence>
<dbReference type="PANTHER" id="PTHR47962:SF5">
    <property type="entry name" value="ATP-DEPENDENT HELICASE LHR-RELATED"/>
    <property type="match status" value="1"/>
</dbReference>
<dbReference type="RefSeq" id="WP_256191587.1">
    <property type="nucleotide sequence ID" value="NZ_JANFZG010000008.1"/>
</dbReference>
<keyword evidence="1" id="KW-0547">Nucleotide-binding</keyword>
<reference evidence="5 6" key="1">
    <citation type="submission" date="2022-06" db="EMBL/GenBank/DDBJ databases">
        <title>Isolation of gut microbiota from human fecal samples.</title>
        <authorList>
            <person name="Pamer E.G."/>
            <person name="Barat B."/>
            <person name="Waligurski E."/>
            <person name="Medina S."/>
            <person name="Paddock L."/>
            <person name="Mostad J."/>
        </authorList>
    </citation>
    <scope>NUCLEOTIDE SEQUENCE [LARGE SCALE GENOMIC DNA]</scope>
    <source>
        <strain evidence="5 6">DFI.9.73</strain>
    </source>
</reference>